<sequence>MKHKRNPRLVKQVILPALLWGFSFTAWMTLWDVYDGKGIDWAKSFFFFLVMSLLWGAFDAWRWKKQNQNEA</sequence>
<dbReference type="EMBL" id="MQVX01000001">
    <property type="protein sequence ID" value="PQJ16128.1"/>
    <property type="molecule type" value="Genomic_DNA"/>
</dbReference>
<keyword evidence="1" id="KW-0812">Transmembrane</keyword>
<accession>A0A2S7T990</accession>
<protein>
    <submittedName>
        <fullName evidence="2">Uncharacterized protein</fullName>
    </submittedName>
</protein>
<name>A0A2S7T990_9FLAO</name>
<keyword evidence="3" id="KW-1185">Reference proteome</keyword>
<proteinExistence type="predicted"/>
<organism evidence="2 3">
    <name type="scientific">Aureicoccus marinus</name>
    <dbReference type="NCBI Taxonomy" id="754435"/>
    <lineage>
        <taxon>Bacteria</taxon>
        <taxon>Pseudomonadati</taxon>
        <taxon>Bacteroidota</taxon>
        <taxon>Flavobacteriia</taxon>
        <taxon>Flavobacteriales</taxon>
        <taxon>Flavobacteriaceae</taxon>
        <taxon>Aureicoccus</taxon>
    </lineage>
</organism>
<evidence type="ECO:0000313" key="2">
    <source>
        <dbReference type="EMBL" id="PQJ16128.1"/>
    </source>
</evidence>
<evidence type="ECO:0000256" key="1">
    <source>
        <dbReference type="SAM" id="Phobius"/>
    </source>
</evidence>
<keyword evidence="1" id="KW-1133">Transmembrane helix</keyword>
<keyword evidence="1" id="KW-0472">Membrane</keyword>
<comment type="caution">
    <text evidence="2">The sequence shown here is derived from an EMBL/GenBank/DDBJ whole genome shotgun (WGS) entry which is preliminary data.</text>
</comment>
<feature type="transmembrane region" description="Helical" evidence="1">
    <location>
        <begin position="12"/>
        <end position="30"/>
    </location>
</feature>
<dbReference type="AlphaFoldDB" id="A0A2S7T990"/>
<feature type="transmembrane region" description="Helical" evidence="1">
    <location>
        <begin position="42"/>
        <end position="61"/>
    </location>
</feature>
<dbReference type="Proteomes" id="UP000239366">
    <property type="component" value="Unassembled WGS sequence"/>
</dbReference>
<evidence type="ECO:0000313" key="3">
    <source>
        <dbReference type="Proteomes" id="UP000239366"/>
    </source>
</evidence>
<gene>
    <name evidence="2" type="ORF">BST99_10675</name>
</gene>
<reference evidence="3" key="1">
    <citation type="submission" date="2016-11" db="EMBL/GenBank/DDBJ databases">
        <title>Trade-off between light-utilization and light-protection in marine flavobacteria.</title>
        <authorList>
            <person name="Kumagai Y."/>
            <person name="Yoshizawa S."/>
            <person name="Kogure K."/>
        </authorList>
    </citation>
    <scope>NUCLEOTIDE SEQUENCE [LARGE SCALE GENOMIC DNA]</scope>
    <source>
        <strain evidence="3">SG-18</strain>
    </source>
</reference>